<dbReference type="EMBL" id="JBANFI010000010">
    <property type="protein sequence ID" value="MFK7161815.1"/>
    <property type="molecule type" value="Genomic_DNA"/>
</dbReference>
<dbReference type="InterPro" id="IPR039565">
    <property type="entry name" value="BamD-like"/>
</dbReference>
<feature type="domain" description="Outer membrane lipoprotein BamD-like" evidence="7">
    <location>
        <begin position="36"/>
        <end position="241"/>
    </location>
</feature>
<evidence type="ECO:0000256" key="6">
    <source>
        <dbReference type="HAMAP-Rule" id="MF_00922"/>
    </source>
</evidence>
<dbReference type="PANTHER" id="PTHR37423:SF1">
    <property type="entry name" value="OUTER MEMBRANE PROTEIN ASSEMBLY FACTOR BAMD"/>
    <property type="match status" value="1"/>
</dbReference>
<keyword evidence="5 6" id="KW-0449">Lipoprotein</keyword>
<dbReference type="RefSeq" id="WP_405341377.1">
    <property type="nucleotide sequence ID" value="NZ_JBANFI010000010.1"/>
</dbReference>
<dbReference type="SUPFAM" id="SSF48452">
    <property type="entry name" value="TPR-like"/>
    <property type="match status" value="1"/>
</dbReference>
<evidence type="ECO:0000256" key="5">
    <source>
        <dbReference type="ARBA" id="ARBA00023288"/>
    </source>
</evidence>
<dbReference type="Pfam" id="PF13525">
    <property type="entry name" value="YfiO"/>
    <property type="match status" value="1"/>
</dbReference>
<evidence type="ECO:0000256" key="1">
    <source>
        <dbReference type="ARBA" id="ARBA00022729"/>
    </source>
</evidence>
<evidence type="ECO:0000313" key="8">
    <source>
        <dbReference type="EMBL" id="MFK7161815.1"/>
    </source>
</evidence>
<dbReference type="CDD" id="cd15830">
    <property type="entry name" value="BamD"/>
    <property type="match status" value="1"/>
</dbReference>
<dbReference type="InterPro" id="IPR011990">
    <property type="entry name" value="TPR-like_helical_dom_sf"/>
</dbReference>
<organism evidence="8 9">
    <name type="scientific">Marinospirillum alkalitolerans</name>
    <dbReference type="NCBI Taxonomy" id="3123374"/>
    <lineage>
        <taxon>Bacteria</taxon>
        <taxon>Pseudomonadati</taxon>
        <taxon>Pseudomonadota</taxon>
        <taxon>Gammaproteobacteria</taxon>
        <taxon>Oceanospirillales</taxon>
        <taxon>Oceanospirillaceae</taxon>
        <taxon>Marinospirillum</taxon>
    </lineage>
</organism>
<keyword evidence="2 6" id="KW-0472">Membrane</keyword>
<evidence type="ECO:0000313" key="9">
    <source>
        <dbReference type="Proteomes" id="UP001621714"/>
    </source>
</evidence>
<evidence type="ECO:0000256" key="2">
    <source>
        <dbReference type="ARBA" id="ARBA00023136"/>
    </source>
</evidence>
<reference evidence="8 9" key="1">
    <citation type="submission" date="2024-02" db="EMBL/GenBank/DDBJ databases">
        <title>Marinospirillum sp. MEB 164 isolated from Lonar lake sediment.</title>
        <authorList>
            <person name="Joshi A."/>
            <person name="Thite S."/>
        </authorList>
    </citation>
    <scope>NUCLEOTIDE SEQUENCE [LARGE SCALE GENOMIC DNA]</scope>
    <source>
        <strain evidence="8 9">MEB164</strain>
    </source>
</reference>
<evidence type="ECO:0000256" key="4">
    <source>
        <dbReference type="ARBA" id="ARBA00023237"/>
    </source>
</evidence>
<comment type="similarity">
    <text evidence="6">Belongs to the BamD family.</text>
</comment>
<keyword evidence="9" id="KW-1185">Reference proteome</keyword>
<dbReference type="Gene3D" id="1.25.40.10">
    <property type="entry name" value="Tetratricopeptide repeat domain"/>
    <property type="match status" value="1"/>
</dbReference>
<dbReference type="PROSITE" id="PS51257">
    <property type="entry name" value="PROKAR_LIPOPROTEIN"/>
    <property type="match status" value="1"/>
</dbReference>
<keyword evidence="3 6" id="KW-0564">Palmitate</keyword>
<comment type="caution">
    <text evidence="8">The sequence shown here is derived from an EMBL/GenBank/DDBJ whole genome shotgun (WGS) entry which is preliminary data.</text>
</comment>
<evidence type="ECO:0000259" key="7">
    <source>
        <dbReference type="Pfam" id="PF13525"/>
    </source>
</evidence>
<name>A0ABW8PZU8_9GAMM</name>
<keyword evidence="1 6" id="KW-0732">Signal</keyword>
<accession>A0ABW8PZU8</accession>
<dbReference type="InterPro" id="IPR017689">
    <property type="entry name" value="BamD"/>
</dbReference>
<comment type="subunit">
    <text evidence="6">Part of the Bam complex.</text>
</comment>
<proteinExistence type="inferred from homology"/>
<dbReference type="PANTHER" id="PTHR37423">
    <property type="entry name" value="SOLUBLE LYTIC MUREIN TRANSGLYCOSYLASE-RELATED"/>
    <property type="match status" value="1"/>
</dbReference>
<comment type="function">
    <text evidence="6">Part of the outer membrane protein assembly complex, which is involved in assembly and insertion of beta-barrel proteins into the outer membrane.</text>
</comment>
<keyword evidence="4 6" id="KW-0998">Cell outer membrane</keyword>
<comment type="subcellular location">
    <subcellularLocation>
        <location evidence="6">Cell outer membrane</location>
        <topology evidence="6">Lipid-anchor</topology>
    </subcellularLocation>
</comment>
<gene>
    <name evidence="6" type="primary">bamD</name>
    <name evidence="8" type="ORF">V6U78_12295</name>
</gene>
<sequence length="289" mass="32973">MRAFLIDQHRSTLTALLLLICLSLLAGCATRIPDDQKTEAQIYQEAQEALDRERYLTAIERLQALESRFPFGEYSEQTQLELIYALYRNNQTEAARATARRFIRLNPEHPQVDYALYMSGLAAWEAGRHALEGLRLSDLSQRDPGATREAYADFERLTSRFPDSEYTPDALQRMRYLKNLLAAQEVYIGRFYLRRGAPIAAINRGREVLEAYADTPSVPDALAVMIEGYRHLDQAEQAQRLQNLLAELAPDHPQLASQGRFVELHPADLPDKTLLQILTFDLLGGRRVR</sequence>
<dbReference type="NCBIfam" id="TIGR03302">
    <property type="entry name" value="OM_YfiO"/>
    <property type="match status" value="1"/>
</dbReference>
<dbReference type="Proteomes" id="UP001621714">
    <property type="component" value="Unassembled WGS sequence"/>
</dbReference>
<dbReference type="HAMAP" id="MF_00922">
    <property type="entry name" value="OM_assembly_BamD"/>
    <property type="match status" value="1"/>
</dbReference>
<protein>
    <recommendedName>
        <fullName evidence="6">Outer membrane protein assembly factor BamD</fullName>
    </recommendedName>
</protein>
<evidence type="ECO:0000256" key="3">
    <source>
        <dbReference type="ARBA" id="ARBA00023139"/>
    </source>
</evidence>